<evidence type="ECO:0000313" key="3">
    <source>
        <dbReference type="Proteomes" id="UP001362100"/>
    </source>
</evidence>
<sequence length="234" mass="25142">MNILRADRDQLFEYGPFTIRRQRPGAAFGPLAIIDQMTLQLGAKIPLQAHQDDEIFSYVWRGSLLHRTENGATVSLNAKRALMVSAGSGARVEQSAPFIETEMLQASIRPARSGGEARINSFTREGGAAVNAWTLLAGPHGSEAPLTLGQAVYIYDVKLERGERVQLPQRAGYSSWITVLDGIVKIDAERLHKGDSVSAATALPVLTGERDATLVAFMVQDDAPAVLSGTVSGA</sequence>
<protein>
    <recommendedName>
        <fullName evidence="1">Quercetin 2,3-dioxygenase C-terminal cupin domain-containing protein</fullName>
    </recommendedName>
</protein>
<dbReference type="SUPFAM" id="SSF51182">
    <property type="entry name" value="RmlC-like cupins"/>
    <property type="match status" value="1"/>
</dbReference>
<dbReference type="PANTHER" id="PTHR43212">
    <property type="entry name" value="QUERCETIN 2,3-DIOXYGENASE"/>
    <property type="match status" value="1"/>
</dbReference>
<dbReference type="RefSeq" id="WP_180823578.1">
    <property type="nucleotide sequence ID" value="NZ_JACAWY010000001.1"/>
</dbReference>
<dbReference type="PANTHER" id="PTHR43212:SF3">
    <property type="entry name" value="QUERCETIN 2,3-DIOXYGENASE"/>
    <property type="match status" value="1"/>
</dbReference>
<reference evidence="2 3" key="1">
    <citation type="submission" date="2023-12" db="EMBL/GenBank/DDBJ databases">
        <title>Gut-associated functions are favored during microbiome assembly across C. elegans life.</title>
        <authorList>
            <person name="Zimmermann J."/>
        </authorList>
    </citation>
    <scope>NUCLEOTIDE SEQUENCE [LARGE SCALE GENOMIC DNA]</scope>
    <source>
        <strain evidence="2 3">BIGb0393</strain>
    </source>
</reference>
<keyword evidence="3" id="KW-1185">Reference proteome</keyword>
<dbReference type="EMBL" id="JBBGZW010000001">
    <property type="protein sequence ID" value="MEJ5047270.1"/>
    <property type="molecule type" value="Genomic_DNA"/>
</dbReference>
<evidence type="ECO:0000259" key="1">
    <source>
        <dbReference type="Pfam" id="PF17954"/>
    </source>
</evidence>
<gene>
    <name evidence="2" type="ORF">WH298_18990</name>
</gene>
<dbReference type="InterPro" id="IPR011051">
    <property type="entry name" value="RmlC_Cupin_sf"/>
</dbReference>
<dbReference type="InterPro" id="IPR041602">
    <property type="entry name" value="Quercetinase_C"/>
</dbReference>
<dbReference type="InterPro" id="IPR014710">
    <property type="entry name" value="RmlC-like_jellyroll"/>
</dbReference>
<organism evidence="2 3">
    <name type="scientific">Pantoea nemavictus</name>
    <dbReference type="NCBI Taxonomy" id="2726955"/>
    <lineage>
        <taxon>Bacteria</taxon>
        <taxon>Pseudomonadati</taxon>
        <taxon>Pseudomonadota</taxon>
        <taxon>Gammaproteobacteria</taxon>
        <taxon>Enterobacterales</taxon>
        <taxon>Erwiniaceae</taxon>
        <taxon>Pantoea</taxon>
    </lineage>
</organism>
<accession>A0ABU8PX25</accession>
<feature type="domain" description="Quercetin 2,3-dioxygenase C-terminal cupin" evidence="1">
    <location>
        <begin position="135"/>
        <end position="201"/>
    </location>
</feature>
<dbReference type="Gene3D" id="2.60.120.10">
    <property type="entry name" value="Jelly Rolls"/>
    <property type="match status" value="2"/>
</dbReference>
<comment type="caution">
    <text evidence="2">The sequence shown here is derived from an EMBL/GenBank/DDBJ whole genome shotgun (WGS) entry which is preliminary data.</text>
</comment>
<dbReference type="Proteomes" id="UP001362100">
    <property type="component" value="Unassembled WGS sequence"/>
</dbReference>
<name>A0ABU8PX25_9GAMM</name>
<evidence type="ECO:0000313" key="2">
    <source>
        <dbReference type="EMBL" id="MEJ5047270.1"/>
    </source>
</evidence>
<dbReference type="Pfam" id="PF17954">
    <property type="entry name" value="Pirin_C_2"/>
    <property type="match status" value="1"/>
</dbReference>
<dbReference type="InterPro" id="IPR012093">
    <property type="entry name" value="Pirin"/>
</dbReference>
<proteinExistence type="predicted"/>